<evidence type="ECO:0000313" key="2">
    <source>
        <dbReference type="Proteomes" id="UP000006872"/>
    </source>
</evidence>
<organism evidence="1 2">
    <name type="scientific">Enterobacter lignolyticus (strain SCF1)</name>
    <dbReference type="NCBI Taxonomy" id="701347"/>
    <lineage>
        <taxon>Bacteria</taxon>
        <taxon>Pseudomonadati</taxon>
        <taxon>Pseudomonadota</taxon>
        <taxon>Gammaproteobacteria</taxon>
        <taxon>Enterobacterales</taxon>
        <taxon>Enterobacteriaceae</taxon>
        <taxon>Pluralibacter</taxon>
    </lineage>
</organism>
<evidence type="ECO:0000313" key="1">
    <source>
        <dbReference type="EMBL" id="ADO49978.1"/>
    </source>
</evidence>
<dbReference type="HOGENOM" id="CLU_709282_0_0_6"/>
<dbReference type="RefSeq" id="WP_013367702.1">
    <property type="nucleotide sequence ID" value="NC_014618.1"/>
</dbReference>
<dbReference type="Pfam" id="PF19786">
    <property type="entry name" value="DUF6270"/>
    <property type="match status" value="1"/>
</dbReference>
<reference evidence="2" key="1">
    <citation type="submission" date="2010-10" db="EMBL/GenBank/DDBJ databases">
        <title>Complete sequence of Enterobacter cloacae SCF1.</title>
        <authorList>
            <consortium name="US DOE Joint Genome Institute"/>
            <person name="Lucas S."/>
            <person name="Copeland A."/>
            <person name="Lapidus A."/>
            <person name="Cheng J.-F."/>
            <person name="Bruce D."/>
            <person name="Goodwin L."/>
            <person name="Pitluck S."/>
            <person name="Davenport K."/>
            <person name="Detter J.C."/>
            <person name="Han C."/>
            <person name="Tapia R."/>
            <person name="Land M."/>
            <person name="Hauser L."/>
            <person name="Chang Y.-J."/>
            <person name="Jeffries C."/>
            <person name="Kyrpides N."/>
            <person name="Ivanova N."/>
            <person name="Mikhailova N."/>
            <person name="DeAngelis K."/>
            <person name="Arkin A.P."/>
            <person name="Chivian D."/>
            <person name="Edwards B."/>
            <person name="Woo H."/>
            <person name="Hazen T.C."/>
            <person name="Woyke T."/>
        </authorList>
    </citation>
    <scope>NUCLEOTIDE SEQUENCE [LARGE SCALE GENOMIC DNA]</scope>
    <source>
        <strain evidence="2">SCF1</strain>
    </source>
</reference>
<dbReference type="EMBL" id="CP002272">
    <property type="protein sequence ID" value="ADO49978.1"/>
    <property type="molecule type" value="Genomic_DNA"/>
</dbReference>
<keyword evidence="2" id="KW-1185">Reference proteome</keyword>
<accession>E3GAR7</accession>
<reference evidence="1 2" key="2">
    <citation type="journal article" date="2011" name="Stand. Genomic Sci.">
        <title>Complete genome sequence of 'Enterobacter lignolyticus' SCF1.</title>
        <authorList>
            <person name="Deangelis K.M."/>
            <person name="D'Haeseleer P."/>
            <person name="Chivian D."/>
            <person name="Fortney J.L."/>
            <person name="Khudyakov J."/>
            <person name="Simmons B."/>
            <person name="Woo H."/>
            <person name="Arkin A.P."/>
            <person name="Davenport K.W."/>
            <person name="Goodwin L."/>
            <person name="Chen A."/>
            <person name="Ivanova N."/>
            <person name="Kyrpides N.C."/>
            <person name="Mavromatis K."/>
            <person name="Woyke T."/>
            <person name="Hazen T.C."/>
        </authorList>
    </citation>
    <scope>NUCLEOTIDE SEQUENCE [LARGE SCALE GENOMIC DNA]</scope>
    <source>
        <strain evidence="1 2">SCF1</strain>
    </source>
</reference>
<name>E3GAR7_ENTLS</name>
<dbReference type="InterPro" id="IPR046237">
    <property type="entry name" value="DUF6270"/>
</dbReference>
<protein>
    <submittedName>
        <fullName evidence="1">Uncharacterized protein</fullName>
    </submittedName>
</protein>
<dbReference type="STRING" id="701347.Entcl_3737"/>
<dbReference type="AlphaFoldDB" id="E3GAR7"/>
<sequence length="394" mass="45855">MFEHYAFSAKRKFGDVHYVKNEKFIELSLDELMSHLKEVSAFFCDNLFNIELAKLFINIDKVKKITIDTISENGSICTPDSLACLLEFIRVFPEKIEIEIIEPAESNSEIGLALDRTFLTNVAKVIASDRSLTKLVKNSFGIKPLPISIYGSCCSRDIFDAHDKYNKKSLFTISKYISNNSIVSMFSAPFYYDELDINLDSKFLQYAVKADLDKTTLIDFIHSLSPESLCIIDIMDERFDLLSYRGSYITKTWNFVKTNSYKKIKSNCSQIEFDSEEKIKQTCDNISRLLEIIKSNISYKKIVINNTPMAEYYYSDEGFKRFDDQKYNVLRYNNFHQRVITYIKENHSDVIVMETPWYLNFGDTNHKWGVHPYHFNKSFYLSRAKRLLLAGVSL</sequence>
<dbReference type="Proteomes" id="UP000006872">
    <property type="component" value="Chromosome"/>
</dbReference>
<gene>
    <name evidence="1" type="ordered locus">Entcl_3737</name>
</gene>
<dbReference type="KEGG" id="esc:Entcl_3737"/>
<proteinExistence type="predicted"/>
<dbReference type="eggNOG" id="ENOG5032VQY">
    <property type="taxonomic scope" value="Bacteria"/>
</dbReference>